<dbReference type="Proteomes" id="UP001183127">
    <property type="component" value="Chromosome"/>
</dbReference>
<reference evidence="1 2" key="1">
    <citation type="submission" date="2023-08" db="EMBL/GenBank/DDBJ databases">
        <title>Complete Genome Sequence of Pseudomonas entomophila TVIN A01.</title>
        <authorList>
            <person name="Shelke T."/>
            <person name="Mahar N.S."/>
            <person name="Gupta I."/>
            <person name="Gupta V."/>
        </authorList>
    </citation>
    <scope>NUCLEOTIDE SEQUENCE [LARGE SCALE GENOMIC DNA]</scope>
    <source>
        <strain evidence="1 2">TVIN-A01</strain>
    </source>
</reference>
<accession>A0ABY9QNE9</accession>
<name>A0ABY9QNE9_9PSED</name>
<protein>
    <submittedName>
        <fullName evidence="1">SMI1/KNR4 family protein</fullName>
    </submittedName>
</protein>
<evidence type="ECO:0000313" key="1">
    <source>
        <dbReference type="EMBL" id="WMW04097.1"/>
    </source>
</evidence>
<dbReference type="SUPFAM" id="SSF160631">
    <property type="entry name" value="SMI1/KNR4-like"/>
    <property type="match status" value="1"/>
</dbReference>
<dbReference type="InterPro" id="IPR037883">
    <property type="entry name" value="Knr4/Smi1-like_sf"/>
</dbReference>
<evidence type="ECO:0000313" key="2">
    <source>
        <dbReference type="Proteomes" id="UP001183127"/>
    </source>
</evidence>
<gene>
    <name evidence="1" type="ORF">RAH46_17370</name>
</gene>
<dbReference type="RefSeq" id="WP_011533526.1">
    <property type="nucleotide sequence ID" value="NZ_CP132921.1"/>
</dbReference>
<dbReference type="Gene3D" id="3.40.1580.10">
    <property type="entry name" value="SMI1/KNR4-like"/>
    <property type="match status" value="1"/>
</dbReference>
<dbReference type="EMBL" id="CP132921">
    <property type="protein sequence ID" value="WMW04097.1"/>
    <property type="molecule type" value="Genomic_DNA"/>
</dbReference>
<proteinExistence type="predicted"/>
<keyword evidence="2" id="KW-1185">Reference proteome</keyword>
<dbReference type="GeneID" id="32805501"/>
<dbReference type="CDD" id="cd00195">
    <property type="entry name" value="UBCc_UEV"/>
    <property type="match status" value="1"/>
</dbReference>
<organism evidence="1 2">
    <name type="scientific">Pseudomonas entomophila</name>
    <dbReference type="NCBI Taxonomy" id="312306"/>
    <lineage>
        <taxon>Bacteria</taxon>
        <taxon>Pseudomonadati</taxon>
        <taxon>Pseudomonadota</taxon>
        <taxon>Gammaproteobacteria</taxon>
        <taxon>Pseudomonadales</taxon>
        <taxon>Pseudomonadaceae</taxon>
        <taxon>Pseudomonas</taxon>
    </lineage>
</organism>
<sequence>MTIQGLVNVLTPPGSPFESGHGKRWPKFEGEIAFPADYIEFINVYGSGRIADFVVIFNPFSNDEGTNFFEQFKQVLEDFRFLEASGGCYNYVVYPEAEGLIPVGVTDNGDYLFWVFDADINSDEWLTAMVSARSPEAEYFNCGLGRLLESVLSGEVKAKSLPDCFPGLIDFEPL</sequence>